<evidence type="ECO:0000313" key="1">
    <source>
        <dbReference type="EMBL" id="OGC16584.1"/>
    </source>
</evidence>
<dbReference type="SUPFAM" id="SSF48452">
    <property type="entry name" value="TPR-like"/>
    <property type="match status" value="1"/>
</dbReference>
<name>A0A1F4S842_UNCSA</name>
<protein>
    <submittedName>
        <fullName evidence="1">Uncharacterized protein</fullName>
    </submittedName>
</protein>
<proteinExistence type="predicted"/>
<dbReference type="InterPro" id="IPR011990">
    <property type="entry name" value="TPR-like_helical_dom_sf"/>
</dbReference>
<gene>
    <name evidence="1" type="ORF">A2290_06700</name>
</gene>
<organism evidence="1 2">
    <name type="scientific">candidate division WOR-1 bacterium RIFOXYB2_FULL_36_35</name>
    <dbReference type="NCBI Taxonomy" id="1802578"/>
    <lineage>
        <taxon>Bacteria</taxon>
        <taxon>Bacillati</taxon>
        <taxon>Saganbacteria</taxon>
    </lineage>
</organism>
<dbReference type="Gene3D" id="1.25.40.10">
    <property type="entry name" value="Tetratricopeptide repeat domain"/>
    <property type="match status" value="1"/>
</dbReference>
<evidence type="ECO:0000313" key="2">
    <source>
        <dbReference type="Proteomes" id="UP000177905"/>
    </source>
</evidence>
<dbReference type="Proteomes" id="UP000177905">
    <property type="component" value="Unassembled WGS sequence"/>
</dbReference>
<dbReference type="AlphaFoldDB" id="A0A1F4S842"/>
<comment type="caution">
    <text evidence="1">The sequence shown here is derived from an EMBL/GenBank/DDBJ whole genome shotgun (WGS) entry which is preliminary data.</text>
</comment>
<reference evidence="1 2" key="1">
    <citation type="journal article" date="2016" name="Nat. Commun.">
        <title>Thousands of microbial genomes shed light on interconnected biogeochemical processes in an aquifer system.</title>
        <authorList>
            <person name="Anantharaman K."/>
            <person name="Brown C.T."/>
            <person name="Hug L.A."/>
            <person name="Sharon I."/>
            <person name="Castelle C.J."/>
            <person name="Probst A.J."/>
            <person name="Thomas B.C."/>
            <person name="Singh A."/>
            <person name="Wilkins M.J."/>
            <person name="Karaoz U."/>
            <person name="Brodie E.L."/>
            <person name="Williams K.H."/>
            <person name="Hubbard S.S."/>
            <person name="Banfield J.F."/>
        </authorList>
    </citation>
    <scope>NUCLEOTIDE SEQUENCE [LARGE SCALE GENOMIC DNA]</scope>
</reference>
<accession>A0A1F4S842</accession>
<dbReference type="EMBL" id="MEUA01000006">
    <property type="protein sequence ID" value="OGC16584.1"/>
    <property type="molecule type" value="Genomic_DNA"/>
</dbReference>
<sequence>MSITTNRIKNLISNYFLRERVKLADSQLQHLRGFYDDVLRLSDDVGLSGEDIINLSRIELSLGMESTARSRLNSLTKCYLRKKRMWSEEDIRNCLFLASSEKLSVQDRSVLLSVSLDGIMNDYILNPVVNSVIDDDEAGIVKTDYKFMDAVNLYYTKAALSILSLNYQSNDAARQLLSMILDDNKISVDNIRKKILASQEEYEEYSEKFQTALTDFLAGLDVIIDEIDKRILALFAPCIAIVNGEPDRANKILEEAVAAARERKDDNALISLAYSYSLRGMILKAKELLHSVLKSYMDIDDQYFFLVLKDLSVTDQLEAINKILETIRSKKNVEFYLLEAAIVCLKLGHCNMASDLLDEVNRTMPSETEKGLIYKIFLINRMAVALYIGGRKEQAKAMFFSALALANAIQEKMDRMLGDTTVDKINKYKKLLSDEIQSDECREMIETEYLEMEAFELLIPTAILLEESAIAKDLLSKNVISPYCKGEYDETAFSNILILVADAIES</sequence>